<evidence type="ECO:0000313" key="6">
    <source>
        <dbReference type="WBParaSite" id="HDID_0000174401-mRNA-1"/>
    </source>
</evidence>
<reference evidence="3 5" key="3">
    <citation type="submission" date="2019-07" db="EMBL/GenBank/DDBJ databases">
        <authorList>
            <person name="Jastrzebski P J."/>
            <person name="Paukszto L."/>
            <person name="Jastrzebski P J."/>
        </authorList>
    </citation>
    <scope>NUCLEOTIDE SEQUENCE [LARGE SCALE GENOMIC DNA]</scope>
    <source>
        <strain evidence="3 5">WMS-il1</strain>
    </source>
</reference>
<accession>A0A0R3SBB4</accession>
<dbReference type="EMBL" id="UYSG01000355">
    <property type="protein sequence ID" value="VDL19206.1"/>
    <property type="molecule type" value="Genomic_DNA"/>
</dbReference>
<dbReference type="Proteomes" id="UP000321570">
    <property type="component" value="Unassembled WGS sequence"/>
</dbReference>
<gene>
    <name evidence="2" type="ORF">HDID_LOCUS1745</name>
    <name evidence="3" type="ORF">WMSIL1_LOCUS1592</name>
</gene>
<proteinExistence type="predicted"/>
<name>A0A0R3SBB4_HYMDI</name>
<reference evidence="6" key="1">
    <citation type="submission" date="2017-02" db="UniProtKB">
        <authorList>
            <consortium name="WormBaseParasite"/>
        </authorList>
    </citation>
    <scope>IDENTIFICATION</scope>
</reference>
<protein>
    <submittedName>
        <fullName evidence="6">Nucleic acid binding protein</fullName>
    </submittedName>
</protein>
<evidence type="ECO:0000256" key="1">
    <source>
        <dbReference type="SAM" id="MobiDB-lite"/>
    </source>
</evidence>
<organism evidence="6">
    <name type="scientific">Hymenolepis diminuta</name>
    <name type="common">Rat tapeworm</name>
    <dbReference type="NCBI Taxonomy" id="6216"/>
    <lineage>
        <taxon>Eukaryota</taxon>
        <taxon>Metazoa</taxon>
        <taxon>Spiralia</taxon>
        <taxon>Lophotrochozoa</taxon>
        <taxon>Platyhelminthes</taxon>
        <taxon>Cestoda</taxon>
        <taxon>Eucestoda</taxon>
        <taxon>Cyclophyllidea</taxon>
        <taxon>Hymenolepididae</taxon>
        <taxon>Hymenolepis</taxon>
    </lineage>
</organism>
<feature type="region of interest" description="Disordered" evidence="1">
    <location>
        <begin position="34"/>
        <end position="54"/>
    </location>
</feature>
<evidence type="ECO:0000313" key="5">
    <source>
        <dbReference type="Proteomes" id="UP000321570"/>
    </source>
</evidence>
<dbReference type="EMBL" id="CABIJS010000033">
    <property type="protein sequence ID" value="VUZ40503.1"/>
    <property type="molecule type" value="Genomic_DNA"/>
</dbReference>
<dbReference type="WBParaSite" id="HDID_0000174401-mRNA-1">
    <property type="protein sequence ID" value="HDID_0000174401-mRNA-1"/>
    <property type="gene ID" value="HDID_0000174401"/>
</dbReference>
<dbReference type="AlphaFoldDB" id="A0A0R3SBB4"/>
<evidence type="ECO:0000313" key="3">
    <source>
        <dbReference type="EMBL" id="VUZ40503.1"/>
    </source>
</evidence>
<evidence type="ECO:0000313" key="4">
    <source>
        <dbReference type="Proteomes" id="UP000274504"/>
    </source>
</evidence>
<reference evidence="2 4" key="2">
    <citation type="submission" date="2018-11" db="EMBL/GenBank/DDBJ databases">
        <authorList>
            <consortium name="Pathogen Informatics"/>
        </authorList>
    </citation>
    <scope>NUCLEOTIDE SEQUENCE [LARGE SCALE GENOMIC DNA]</scope>
</reference>
<sequence length="123" mass="14116">MFVRTAWQISPTPLELPCCFVNLTEVITYVKKSRPRPESAGGLKGPENGISLHHPLPIRQLSDEYQKQSLPKCQFCGERRHHRECSFEDVAARIAITMATKKASTETLFRTVQRGRIRITREH</sequence>
<evidence type="ECO:0000313" key="2">
    <source>
        <dbReference type="EMBL" id="VDL19206.1"/>
    </source>
</evidence>
<keyword evidence="5" id="KW-1185">Reference proteome</keyword>
<dbReference type="Proteomes" id="UP000274504">
    <property type="component" value="Unassembled WGS sequence"/>
</dbReference>